<dbReference type="Ensembl" id="ENSCMIT00000000480.1">
    <property type="protein sequence ID" value="ENSCMIP00000000442.1"/>
    <property type="gene ID" value="ENSCMIG00000000319.1"/>
</dbReference>
<dbReference type="GO" id="GO:0007140">
    <property type="term" value="P:male meiotic nuclear division"/>
    <property type="evidence" value="ECO:0007669"/>
    <property type="project" value="TreeGrafter"/>
</dbReference>
<dbReference type="GO" id="GO:0060964">
    <property type="term" value="P:regulation of miRNA-mediated gene silencing"/>
    <property type="evidence" value="ECO:0007669"/>
    <property type="project" value="InterPro"/>
</dbReference>
<reference evidence="11" key="2">
    <citation type="journal article" date="2007" name="PLoS Biol.">
        <title>Survey sequencing and comparative analysis of the elephant shark (Callorhinchus milii) genome.</title>
        <authorList>
            <person name="Venkatesh B."/>
            <person name="Kirkness E.F."/>
            <person name="Loh Y.H."/>
            <person name="Halpern A.L."/>
            <person name="Lee A.P."/>
            <person name="Johnson J."/>
            <person name="Dandona N."/>
            <person name="Viswanathan L.D."/>
            <person name="Tay A."/>
            <person name="Venter J.C."/>
            <person name="Strausberg R.L."/>
            <person name="Brenner S."/>
        </authorList>
    </citation>
    <scope>NUCLEOTIDE SEQUENCE [LARGE SCALE GENOMIC DNA]</scope>
</reference>
<dbReference type="AlphaFoldDB" id="A0A4W3GCF3"/>
<evidence type="ECO:0000259" key="9">
    <source>
        <dbReference type="Pfam" id="PF13017"/>
    </source>
</evidence>
<evidence type="ECO:0000256" key="7">
    <source>
        <dbReference type="ARBA" id="ARBA00023158"/>
    </source>
</evidence>
<reference evidence="10" key="5">
    <citation type="submission" date="2025-09" db="UniProtKB">
        <authorList>
            <consortium name="Ensembl"/>
        </authorList>
    </citation>
    <scope>IDENTIFICATION</scope>
</reference>
<evidence type="ECO:0000256" key="3">
    <source>
        <dbReference type="ARBA" id="ARBA00007057"/>
    </source>
</evidence>
<evidence type="ECO:0000256" key="2">
    <source>
        <dbReference type="ARBA" id="ARBA00004496"/>
    </source>
</evidence>
<evidence type="ECO:0000313" key="10">
    <source>
        <dbReference type="Ensembl" id="ENSCMIP00000000442.1"/>
    </source>
</evidence>
<evidence type="ECO:0000256" key="1">
    <source>
        <dbReference type="ARBA" id="ARBA00004123"/>
    </source>
</evidence>
<dbReference type="GeneTree" id="ENSGT00390000003645"/>
<protein>
    <recommendedName>
        <fullName evidence="9">Maelstrom domain-containing protein</fullName>
    </recommendedName>
</protein>
<reference evidence="11" key="1">
    <citation type="journal article" date="2006" name="Science">
        <title>Ancient noncoding elements conserved in the human genome.</title>
        <authorList>
            <person name="Venkatesh B."/>
            <person name="Kirkness E.F."/>
            <person name="Loh Y.H."/>
            <person name="Halpern A.L."/>
            <person name="Lee A.P."/>
            <person name="Johnson J."/>
            <person name="Dandona N."/>
            <person name="Viswanathan L.D."/>
            <person name="Tay A."/>
            <person name="Venter J.C."/>
            <person name="Strausberg R.L."/>
            <person name="Brenner S."/>
        </authorList>
    </citation>
    <scope>NUCLEOTIDE SEQUENCE [LARGE SCALE GENOMIC DNA]</scope>
</reference>
<accession>A0A4W3GCF3</accession>
<dbReference type="GO" id="GO:0043186">
    <property type="term" value="C:P granule"/>
    <property type="evidence" value="ECO:0007669"/>
    <property type="project" value="TreeGrafter"/>
</dbReference>
<dbReference type="GO" id="GO:0045892">
    <property type="term" value="P:negative regulation of DNA-templated transcription"/>
    <property type="evidence" value="ECO:0007669"/>
    <property type="project" value="TreeGrafter"/>
</dbReference>
<dbReference type="GO" id="GO:0043565">
    <property type="term" value="F:sequence-specific DNA binding"/>
    <property type="evidence" value="ECO:0007669"/>
    <property type="project" value="TreeGrafter"/>
</dbReference>
<feature type="domain" description="Maelstrom" evidence="9">
    <location>
        <begin position="30"/>
        <end position="231"/>
    </location>
</feature>
<organism evidence="10 11">
    <name type="scientific">Callorhinchus milii</name>
    <name type="common">Ghost shark</name>
    <dbReference type="NCBI Taxonomy" id="7868"/>
    <lineage>
        <taxon>Eukaryota</taxon>
        <taxon>Metazoa</taxon>
        <taxon>Chordata</taxon>
        <taxon>Craniata</taxon>
        <taxon>Vertebrata</taxon>
        <taxon>Chondrichthyes</taxon>
        <taxon>Holocephali</taxon>
        <taxon>Chimaeriformes</taxon>
        <taxon>Callorhinchidae</taxon>
        <taxon>Callorhinchus</taxon>
    </lineage>
</organism>
<keyword evidence="11" id="KW-1185">Reference proteome</keyword>
<evidence type="ECO:0000256" key="4">
    <source>
        <dbReference type="ARBA" id="ARBA00022490"/>
    </source>
</evidence>
<keyword evidence="5" id="KW-0221">Differentiation</keyword>
<keyword evidence="4" id="KW-0963">Cytoplasm</keyword>
<name>A0A4W3GCF3_CALMI</name>
<comment type="similarity">
    <text evidence="3">Belongs to the maelstrom family.</text>
</comment>
<dbReference type="InParanoid" id="A0A4W3GCF3"/>
<dbReference type="InterPro" id="IPR039259">
    <property type="entry name" value="Protein_maelstrom"/>
</dbReference>
<proteinExistence type="inferred from homology"/>
<keyword evidence="8" id="KW-0539">Nucleus</keyword>
<dbReference type="GO" id="GO:0030154">
    <property type="term" value="P:cell differentiation"/>
    <property type="evidence" value="ECO:0007669"/>
    <property type="project" value="UniProtKB-KW"/>
</dbReference>
<sequence>LACFKRECKSVCDETFYFISFISMADLPSTCTQRFLPCEIGCVKYSMNRGIIGEFHKFIDPGTIPRGFRYHCQASSDATHKIPLSNFELGSANYNHIFQELFTFLKPVKTNGCIAVYCKVISECFRVDWCLNWLASKAGTINPVKVYELEELIVKLYEHKLMQTPSKTRVERMMDVIVWDYAPNTRCKWHDEQDVVCCALAVAKKCAYCISESLSSTYNFEITPSHVPKKELDYGTKLNPKVLVLDNNYKQSKMDRSSVANRYFSSPVQGEASSISLGKWNII</sequence>
<dbReference type="GO" id="GO:0007283">
    <property type="term" value="P:spermatogenesis"/>
    <property type="evidence" value="ECO:0007669"/>
    <property type="project" value="TreeGrafter"/>
</dbReference>
<dbReference type="Proteomes" id="UP000314986">
    <property type="component" value="Unassembled WGS sequence"/>
</dbReference>
<evidence type="ECO:0000256" key="8">
    <source>
        <dbReference type="ARBA" id="ARBA00023242"/>
    </source>
</evidence>
<comment type="subcellular location">
    <subcellularLocation>
        <location evidence="2">Cytoplasm</location>
    </subcellularLocation>
    <subcellularLocation>
        <location evidence="1">Nucleus</location>
    </subcellularLocation>
</comment>
<reference evidence="11" key="3">
    <citation type="journal article" date="2014" name="Nature">
        <title>Elephant shark genome provides unique insights into gnathostome evolution.</title>
        <authorList>
            <consortium name="International Elephant Shark Genome Sequencing Consortium"/>
            <person name="Venkatesh B."/>
            <person name="Lee A.P."/>
            <person name="Ravi V."/>
            <person name="Maurya A.K."/>
            <person name="Lian M.M."/>
            <person name="Swann J.B."/>
            <person name="Ohta Y."/>
            <person name="Flajnik M.F."/>
            <person name="Sutoh Y."/>
            <person name="Kasahara M."/>
            <person name="Hoon S."/>
            <person name="Gangu V."/>
            <person name="Roy S.W."/>
            <person name="Irimia M."/>
            <person name="Korzh V."/>
            <person name="Kondrychyn I."/>
            <person name="Lim Z.W."/>
            <person name="Tay B.H."/>
            <person name="Tohari S."/>
            <person name="Kong K.W."/>
            <person name="Ho S."/>
            <person name="Lorente-Galdos B."/>
            <person name="Quilez J."/>
            <person name="Marques-Bonet T."/>
            <person name="Raney B.J."/>
            <person name="Ingham P.W."/>
            <person name="Tay A."/>
            <person name="Hillier L.W."/>
            <person name="Minx P."/>
            <person name="Boehm T."/>
            <person name="Wilson R.K."/>
            <person name="Brenner S."/>
            <person name="Warren W.C."/>
        </authorList>
    </citation>
    <scope>NUCLEOTIDE SEQUENCE [LARGE SCALE GENOMIC DNA]</scope>
</reference>
<evidence type="ECO:0000256" key="6">
    <source>
        <dbReference type="ARBA" id="ARBA00023125"/>
    </source>
</evidence>
<dbReference type="Pfam" id="PF13017">
    <property type="entry name" value="Maelstrom"/>
    <property type="match status" value="1"/>
</dbReference>
<dbReference type="PANTHER" id="PTHR21358:SF4">
    <property type="entry name" value="PROTEIN MAELSTROM HOMOLOG"/>
    <property type="match status" value="1"/>
</dbReference>
<reference evidence="10" key="4">
    <citation type="submission" date="2025-08" db="UniProtKB">
        <authorList>
            <consortium name="Ensembl"/>
        </authorList>
    </citation>
    <scope>IDENTIFICATION</scope>
</reference>
<keyword evidence="6" id="KW-0238">DNA-binding</keyword>
<dbReference type="GO" id="GO:0005634">
    <property type="term" value="C:nucleus"/>
    <property type="evidence" value="ECO:0007669"/>
    <property type="project" value="UniProtKB-SubCell"/>
</dbReference>
<dbReference type="InterPro" id="IPR024970">
    <property type="entry name" value="Maelstrom"/>
</dbReference>
<dbReference type="GO" id="GO:0034587">
    <property type="term" value="P:piRNA processing"/>
    <property type="evidence" value="ECO:0007669"/>
    <property type="project" value="TreeGrafter"/>
</dbReference>
<dbReference type="PANTHER" id="PTHR21358">
    <property type="entry name" value="PROTEIN MAELSTROM HOMOLOG"/>
    <property type="match status" value="1"/>
</dbReference>
<evidence type="ECO:0000256" key="5">
    <source>
        <dbReference type="ARBA" id="ARBA00022782"/>
    </source>
</evidence>
<dbReference type="OMA" id="TRCKWHD"/>
<evidence type="ECO:0000313" key="11">
    <source>
        <dbReference type="Proteomes" id="UP000314986"/>
    </source>
</evidence>
<keyword evidence="7" id="KW-0943">RNA-mediated gene silencing</keyword>